<protein>
    <submittedName>
        <fullName evidence="3">Outer membrane efflux protein</fullName>
    </submittedName>
</protein>
<dbReference type="RefSeq" id="WP_146508330.1">
    <property type="nucleotide sequence ID" value="NZ_SIHI01000001.1"/>
</dbReference>
<proteinExistence type="predicted"/>
<dbReference type="GO" id="GO:0015562">
    <property type="term" value="F:efflux transmembrane transporter activity"/>
    <property type="evidence" value="ECO:0007669"/>
    <property type="project" value="InterPro"/>
</dbReference>
<evidence type="ECO:0000313" key="4">
    <source>
        <dbReference type="Proteomes" id="UP000317243"/>
    </source>
</evidence>
<reference evidence="3 4" key="1">
    <citation type="submission" date="2019-02" db="EMBL/GenBank/DDBJ databases">
        <title>Deep-cultivation of Planctomycetes and their phenomic and genomic characterization uncovers novel biology.</title>
        <authorList>
            <person name="Wiegand S."/>
            <person name="Jogler M."/>
            <person name="Boedeker C."/>
            <person name="Pinto D."/>
            <person name="Vollmers J."/>
            <person name="Rivas-Marin E."/>
            <person name="Kohn T."/>
            <person name="Peeters S.H."/>
            <person name="Heuer A."/>
            <person name="Rast P."/>
            <person name="Oberbeckmann S."/>
            <person name="Bunk B."/>
            <person name="Jeske O."/>
            <person name="Meyerdierks A."/>
            <person name="Storesund J.E."/>
            <person name="Kallscheuer N."/>
            <person name="Luecker S."/>
            <person name="Lage O.M."/>
            <person name="Pohl T."/>
            <person name="Merkel B.J."/>
            <person name="Hornburger P."/>
            <person name="Mueller R.-W."/>
            <person name="Bruemmer F."/>
            <person name="Labrenz M."/>
            <person name="Spormann A.M."/>
            <person name="Op Den Camp H."/>
            <person name="Overmann J."/>
            <person name="Amann R."/>
            <person name="Jetten M.S.M."/>
            <person name="Mascher T."/>
            <person name="Medema M.H."/>
            <person name="Devos D.P."/>
            <person name="Kaster A.-K."/>
            <person name="Ovreas L."/>
            <person name="Rohde M."/>
            <person name="Galperin M.Y."/>
            <person name="Jogler C."/>
        </authorList>
    </citation>
    <scope>NUCLEOTIDE SEQUENCE [LARGE SCALE GENOMIC DNA]</scope>
    <source>
        <strain evidence="3 4">KOR42</strain>
    </source>
</reference>
<sequence length="898" mass="101474">MSQMKRWKNWSRYVLGTVLLTSTVGCSRTFWRQQADVDSYTAITEHLTNERWALPRIDIDPDPRSRFYDPYDPDCEPLPPDDPAAHVYMHWVDGWEGYKCWHKFGDLMTVENPQWLAQFGQTVEMIDPDTGEYIAPVPKIDDMTLTQSVELAQIQNREYQTQLENLFLTALTVTFERYQLGIRYLEPTGGVSQSLDNGGGFGRFGVNSIGISQSLPWGTQLATELANTTIWSFGNGSQTSSISTLSFSILQPLFNGAGRKVNLEALTQSERDLLYQARDLARFRKILFSDIVSQYLSLAQSIQSIRNEQGNIVRLTKQVETLLATSDSKDIQIRVEVGDLGPADEFVIPEELKGKLNYRLGRFFWRGTMSAEEEQILRNLVPGEGFQLKIDDLVNRLPTPSSPLDVLQLQFDLTNSINNLRSLERSYQDGLDSFKIFLGLPPDVEITLDESLLSPFEVIDDRLTEQENAVEEFVDILFEELELNAVEGQSIPLEDLKEAATALSDLVDESMQNVLETVRQDMQSLDERIEERLAAAETPELRTRIQADYSKSKEDFRSSEGNFQAIRQSMDMLLAALNSNPGEDFLVTVPAELNKIRQELLTVIQAAAVPQVSARVELINVAPFDLSLQQATQLAVENRLDLMNARAEVMDARRRVEVVANALRGVLDVGIDGSISTDPGGRDPFDFRDDTGVLSASLAFDTPLDQIDERNAYRRVLVAYQRARRDYMLAEDLVKEDVRRAWRQLRVLRQNLETSRIGLRIAALQYDSAIAELNEPRDPRATVSRSSGLQGQNLTRALNSILSAQNQLIRNWVNYEQNRINIYRDMGIMEIGPDGIWNDEVYRNIDNTFRENQNGFENRQDNALDTTWSDPGGSWGGGTGSQDPQTGVVQLPPLDVVE</sequence>
<gene>
    <name evidence="3" type="ORF">KOR42_15180</name>
</gene>
<organism evidence="3 4">
    <name type="scientific">Thalassoglobus neptunius</name>
    <dbReference type="NCBI Taxonomy" id="1938619"/>
    <lineage>
        <taxon>Bacteria</taxon>
        <taxon>Pseudomonadati</taxon>
        <taxon>Planctomycetota</taxon>
        <taxon>Planctomycetia</taxon>
        <taxon>Planctomycetales</taxon>
        <taxon>Planctomycetaceae</taxon>
        <taxon>Thalassoglobus</taxon>
    </lineage>
</organism>
<dbReference type="InterPro" id="IPR010131">
    <property type="entry name" value="MdtP/NodT-like"/>
</dbReference>
<dbReference type="OrthoDB" id="235971at2"/>
<dbReference type="SUPFAM" id="SSF56954">
    <property type="entry name" value="Outer membrane efflux proteins (OEP)"/>
    <property type="match status" value="3"/>
</dbReference>
<dbReference type="PROSITE" id="PS51257">
    <property type="entry name" value="PROKAR_LIPOPROTEIN"/>
    <property type="match status" value="1"/>
</dbReference>
<name>A0A5C5X4V5_9PLAN</name>
<keyword evidence="1" id="KW-0175">Coiled coil</keyword>
<accession>A0A5C5X4V5</accession>
<evidence type="ECO:0000313" key="3">
    <source>
        <dbReference type="EMBL" id="TWT58147.1"/>
    </source>
</evidence>
<dbReference type="AlphaFoldDB" id="A0A5C5X4V5"/>
<feature type="region of interest" description="Disordered" evidence="2">
    <location>
        <begin position="853"/>
        <end position="898"/>
    </location>
</feature>
<feature type="coiled-coil region" evidence="1">
    <location>
        <begin position="493"/>
        <end position="535"/>
    </location>
</feature>
<evidence type="ECO:0000256" key="1">
    <source>
        <dbReference type="SAM" id="Coils"/>
    </source>
</evidence>
<dbReference type="PANTHER" id="PTHR30203">
    <property type="entry name" value="OUTER MEMBRANE CATION EFFLUX PROTEIN"/>
    <property type="match status" value="1"/>
</dbReference>
<dbReference type="Gene3D" id="1.20.1600.10">
    <property type="entry name" value="Outer membrane efflux proteins (OEP)"/>
    <property type="match status" value="2"/>
</dbReference>
<feature type="compositionally biased region" description="Polar residues" evidence="2">
    <location>
        <begin position="853"/>
        <end position="865"/>
    </location>
</feature>
<dbReference type="EMBL" id="SIHI01000001">
    <property type="protein sequence ID" value="TWT58147.1"/>
    <property type="molecule type" value="Genomic_DNA"/>
</dbReference>
<keyword evidence="4" id="KW-1185">Reference proteome</keyword>
<dbReference type="PANTHER" id="PTHR30203:SF33">
    <property type="entry name" value="BLR4455 PROTEIN"/>
    <property type="match status" value="1"/>
</dbReference>
<evidence type="ECO:0000256" key="2">
    <source>
        <dbReference type="SAM" id="MobiDB-lite"/>
    </source>
</evidence>
<dbReference type="Proteomes" id="UP000317243">
    <property type="component" value="Unassembled WGS sequence"/>
</dbReference>
<comment type="caution">
    <text evidence="3">The sequence shown here is derived from an EMBL/GenBank/DDBJ whole genome shotgun (WGS) entry which is preliminary data.</text>
</comment>